<dbReference type="EC" id="1.13.11.54" evidence="12"/>
<dbReference type="EC" id="1.13.11.53" evidence="12"/>
<dbReference type="FunFam" id="2.60.120.10:FF:000031">
    <property type="entry name" value="1,2-dihydroxy-3-keto-5-methylthiopentene dioxygenase"/>
    <property type="match status" value="1"/>
</dbReference>
<keyword evidence="8 12" id="KW-0560">Oxidoreductase</keyword>
<evidence type="ECO:0000256" key="1">
    <source>
        <dbReference type="ARBA" id="ARBA00000428"/>
    </source>
</evidence>
<accession>A0A1L8DC72</accession>
<feature type="binding site" evidence="12">
    <location>
        <position position="95"/>
    </location>
    <ligand>
        <name>Fe(2+)</name>
        <dbReference type="ChEBI" id="CHEBI:29033"/>
        <note>for iron-dependent acireductone dioxygenase activity</note>
    </ligand>
</feature>
<comment type="pathway">
    <text evidence="12">Amino-acid biosynthesis; L-methionine biosynthesis via salvage pathway; L-methionine from S-methyl-5-thio-alpha-D-ribose 1-phosphate: step 5/6.</text>
</comment>
<proteinExistence type="inferred from homology"/>
<dbReference type="CDD" id="cd02232">
    <property type="entry name" value="cupin_ARD"/>
    <property type="match status" value="1"/>
</dbReference>
<organism evidence="13">
    <name type="scientific">Nyssomyia neivai</name>
    <dbReference type="NCBI Taxonomy" id="330878"/>
    <lineage>
        <taxon>Eukaryota</taxon>
        <taxon>Metazoa</taxon>
        <taxon>Ecdysozoa</taxon>
        <taxon>Arthropoda</taxon>
        <taxon>Hexapoda</taxon>
        <taxon>Insecta</taxon>
        <taxon>Pterygota</taxon>
        <taxon>Neoptera</taxon>
        <taxon>Endopterygota</taxon>
        <taxon>Diptera</taxon>
        <taxon>Nematocera</taxon>
        <taxon>Psychodoidea</taxon>
        <taxon>Psychodidae</taxon>
        <taxon>Nyssomyia</taxon>
    </lineage>
</organism>
<feature type="binding site" evidence="12">
    <location>
        <position position="89"/>
    </location>
    <ligand>
        <name>Ni(2+)</name>
        <dbReference type="ChEBI" id="CHEBI:49786"/>
        <note>for nickel-dependent acireductone dioxygenase activity</note>
    </ligand>
</feature>
<comment type="subcellular location">
    <subcellularLocation>
        <location evidence="2">Cell membrane</location>
        <topology evidence="2">Peripheral membrane protein</topology>
        <orientation evidence="2">Cytoplasmic side</orientation>
    </subcellularLocation>
    <subcellularLocation>
        <location evidence="12">Cytoplasm</location>
    </subcellularLocation>
    <subcellularLocation>
        <location evidence="12">Nucleus</location>
    </subcellularLocation>
</comment>
<keyword evidence="10 12" id="KW-0486">Methionine biosynthesis</keyword>
<dbReference type="GO" id="GO:0016151">
    <property type="term" value="F:nickel cation binding"/>
    <property type="evidence" value="ECO:0007669"/>
    <property type="project" value="UniProtKB-UniRule"/>
</dbReference>
<evidence type="ECO:0000256" key="12">
    <source>
        <dbReference type="HAMAP-Rule" id="MF_03154"/>
    </source>
</evidence>
<evidence type="ECO:0000256" key="9">
    <source>
        <dbReference type="ARBA" id="ARBA00023004"/>
    </source>
</evidence>
<dbReference type="Gene3D" id="2.60.120.10">
    <property type="entry name" value="Jelly Rolls"/>
    <property type="match status" value="1"/>
</dbReference>
<feature type="binding site" evidence="12">
    <location>
        <position position="89"/>
    </location>
    <ligand>
        <name>Fe(2+)</name>
        <dbReference type="ChEBI" id="CHEBI:29033"/>
        <note>for iron-dependent acireductone dioxygenase activity</note>
    </ligand>
</feature>
<sequence length="181" mass="21695">MVRAWFMDNEVTDQRLEHHRNPPQFIPLEDLYEKTGVEYFKINVDNHEGDDTLQDIRKKRGYSYEDQIICSKECLPDYETKLKNFFTEHLHTDEEIRLVMDGSGYFDVRDADENWIRIEVIRGDMIIIPSGIYHRFTLDAKNFITAKRYFVGEPIWLPYNRPADDMDCRKLYVKKLTEGFK</sequence>
<comment type="function">
    <text evidence="12">Catalyzes 2 different reactions between oxygen and the acireductone 1,2-dihydroxy-3-keto-5-methylthiopentene (DHK-MTPene) depending upon the metal bound in the active site. Fe-containing acireductone dioxygenase (Fe-ARD) produces formate and 2-keto-4-methylthiobutyrate (KMTB), the alpha-ketoacid precursor of methionine in the methionine recycle pathway. Ni-containing acireductone dioxygenase (Ni-ARD) produces methylthiopropionate, carbon monoxide and formate, and does not lie on the methionine recycle pathway.</text>
</comment>
<dbReference type="AlphaFoldDB" id="A0A1L8DC72"/>
<feature type="binding site" evidence="12">
    <location>
        <position position="134"/>
    </location>
    <ligand>
        <name>Fe(2+)</name>
        <dbReference type="ChEBI" id="CHEBI:29033"/>
        <note>for iron-dependent acireductone dioxygenase activity</note>
    </ligand>
</feature>
<feature type="binding site" evidence="12">
    <location>
        <position position="134"/>
    </location>
    <ligand>
        <name>Ni(2+)</name>
        <dbReference type="ChEBI" id="CHEBI:49786"/>
        <note>for nickel-dependent acireductone dioxygenase activity</note>
    </ligand>
</feature>
<keyword evidence="4 12" id="KW-0533">Nickel</keyword>
<dbReference type="GO" id="GO:0005634">
    <property type="term" value="C:nucleus"/>
    <property type="evidence" value="ECO:0007669"/>
    <property type="project" value="UniProtKB-SubCell"/>
</dbReference>
<evidence type="ECO:0000256" key="3">
    <source>
        <dbReference type="ARBA" id="ARBA00022490"/>
    </source>
</evidence>
<comment type="similarity">
    <text evidence="12">Belongs to the acireductone dioxygenase (ARD) family.</text>
</comment>
<evidence type="ECO:0000256" key="11">
    <source>
        <dbReference type="ARBA" id="ARBA00023242"/>
    </source>
</evidence>
<keyword evidence="6 12" id="KW-0479">Metal-binding</keyword>
<evidence type="ECO:0000256" key="5">
    <source>
        <dbReference type="ARBA" id="ARBA00022605"/>
    </source>
</evidence>
<dbReference type="PANTHER" id="PTHR23418">
    <property type="entry name" value="ACIREDUCTONE DIOXYGENASE"/>
    <property type="match status" value="1"/>
</dbReference>
<dbReference type="InterPro" id="IPR027496">
    <property type="entry name" value="ARD_euk"/>
</dbReference>
<keyword evidence="7 12" id="KW-0223">Dioxygenase</keyword>
<dbReference type="PANTHER" id="PTHR23418:SF0">
    <property type="entry name" value="ACIREDUCTONE DIOXYGENASE"/>
    <property type="match status" value="1"/>
</dbReference>
<keyword evidence="3 12" id="KW-0963">Cytoplasm</keyword>
<evidence type="ECO:0000256" key="2">
    <source>
        <dbReference type="ARBA" id="ARBA00004413"/>
    </source>
</evidence>
<dbReference type="GO" id="GO:0005737">
    <property type="term" value="C:cytoplasm"/>
    <property type="evidence" value="ECO:0007669"/>
    <property type="project" value="UniProtKB-SubCell"/>
</dbReference>
<feature type="binding site" evidence="12">
    <location>
        <position position="95"/>
    </location>
    <ligand>
        <name>Ni(2+)</name>
        <dbReference type="ChEBI" id="CHEBI:49786"/>
        <note>for nickel-dependent acireductone dioxygenase activity</note>
    </ligand>
</feature>
<dbReference type="GO" id="GO:0005506">
    <property type="term" value="F:iron ion binding"/>
    <property type="evidence" value="ECO:0007669"/>
    <property type="project" value="UniProtKB-UniRule"/>
</dbReference>
<dbReference type="GO" id="GO:0005886">
    <property type="term" value="C:plasma membrane"/>
    <property type="evidence" value="ECO:0007669"/>
    <property type="project" value="UniProtKB-SubCell"/>
</dbReference>
<evidence type="ECO:0000256" key="4">
    <source>
        <dbReference type="ARBA" id="ARBA00022596"/>
    </source>
</evidence>
<dbReference type="GO" id="GO:0010308">
    <property type="term" value="F:acireductone dioxygenase (Ni2+-requiring) activity"/>
    <property type="evidence" value="ECO:0007669"/>
    <property type="project" value="UniProtKB-UniRule"/>
</dbReference>
<dbReference type="GO" id="GO:0019509">
    <property type="term" value="P:L-methionine salvage from methylthioadenosine"/>
    <property type="evidence" value="ECO:0007669"/>
    <property type="project" value="UniProtKB-UniRule"/>
</dbReference>
<dbReference type="Pfam" id="PF03079">
    <property type="entry name" value="ARD"/>
    <property type="match status" value="1"/>
</dbReference>
<evidence type="ECO:0000313" key="13">
    <source>
        <dbReference type="EMBL" id="JAV04061.1"/>
    </source>
</evidence>
<dbReference type="GO" id="GO:0010309">
    <property type="term" value="F:acireductone dioxygenase [iron(II)-requiring] activity"/>
    <property type="evidence" value="ECO:0007669"/>
    <property type="project" value="UniProtKB-UniRule"/>
</dbReference>
<feature type="binding site" evidence="12">
    <location>
        <position position="91"/>
    </location>
    <ligand>
        <name>Fe(2+)</name>
        <dbReference type="ChEBI" id="CHEBI:29033"/>
        <note>for iron-dependent acireductone dioxygenase activity</note>
    </ligand>
</feature>
<dbReference type="UniPathway" id="UPA00904">
    <property type="reaction ID" value="UER00878"/>
</dbReference>
<evidence type="ECO:0000256" key="6">
    <source>
        <dbReference type="ARBA" id="ARBA00022723"/>
    </source>
</evidence>
<keyword evidence="11 12" id="KW-0539">Nucleus</keyword>
<dbReference type="InterPro" id="IPR011051">
    <property type="entry name" value="RmlC_Cupin_sf"/>
</dbReference>
<evidence type="ECO:0000256" key="10">
    <source>
        <dbReference type="ARBA" id="ARBA00023167"/>
    </source>
</evidence>
<feature type="binding site" evidence="12">
    <location>
        <position position="91"/>
    </location>
    <ligand>
        <name>Ni(2+)</name>
        <dbReference type="ChEBI" id="CHEBI:49786"/>
        <note>for nickel-dependent acireductone dioxygenase activity</note>
    </ligand>
</feature>
<evidence type="ECO:0000256" key="8">
    <source>
        <dbReference type="ARBA" id="ARBA00023002"/>
    </source>
</evidence>
<keyword evidence="9 12" id="KW-0408">Iron</keyword>
<dbReference type="InterPro" id="IPR004313">
    <property type="entry name" value="ARD"/>
</dbReference>
<protein>
    <recommendedName>
        <fullName evidence="12">Acireductone dioxygenase</fullName>
    </recommendedName>
    <alternativeName>
        <fullName evidence="12">Acireductone dioxygenase (Fe(2+)-requiring)</fullName>
        <shortName evidence="12">ARD'</shortName>
        <shortName evidence="12">Fe-ARD</shortName>
        <ecNumber evidence="12">1.13.11.54</ecNumber>
    </alternativeName>
    <alternativeName>
        <fullName evidence="12">Acireductone dioxygenase (Ni(2+)-requiring)</fullName>
        <shortName evidence="12">ARD</shortName>
        <shortName evidence="12">Ni-ARD</shortName>
        <ecNumber evidence="12">1.13.11.53</ecNumber>
    </alternativeName>
</protein>
<keyword evidence="5 12" id="KW-0028">Amino-acid biosynthesis</keyword>
<reference evidence="13" key="1">
    <citation type="submission" date="2016-12" db="EMBL/GenBank/DDBJ databases">
        <title>An insight into the sialome and mialome of the sand fly, Nyssomyia neivai.</title>
        <authorList>
            <person name="Sebastian V."/>
            <person name="Goulart T.M."/>
            <person name="Oliveira W."/>
            <person name="Calvo E."/>
            <person name="Oliveira L.F."/>
            <person name="Pinto M.C."/>
            <person name="Rosselino A.M."/>
            <person name="Ribeiro J.M."/>
        </authorList>
    </citation>
    <scope>NUCLEOTIDE SEQUENCE</scope>
</reference>
<evidence type="ECO:0000256" key="7">
    <source>
        <dbReference type="ARBA" id="ARBA00022964"/>
    </source>
</evidence>
<comment type="cofactor">
    <cofactor evidence="12">
        <name>Fe(2+)</name>
        <dbReference type="ChEBI" id="CHEBI:29033"/>
    </cofactor>
    <cofactor evidence="12">
        <name>Ni(2+)</name>
        <dbReference type="ChEBI" id="CHEBI:49786"/>
    </cofactor>
    <text evidence="12">Binds either 1 Fe or Ni cation per monomer. Iron-binding promotes an acireductone dioxygenase reaction producing 2-keto-4-methylthiobutyrate, while nickel-binding promotes an acireductone dioxygenase reaction producing 3-(methylsulfanyl)propanoate.</text>
</comment>
<dbReference type="HAMAP" id="MF_03154">
    <property type="entry name" value="Salvage_MtnD_euk"/>
    <property type="match status" value="1"/>
</dbReference>
<dbReference type="InterPro" id="IPR014710">
    <property type="entry name" value="RmlC-like_jellyroll"/>
</dbReference>
<comment type="catalytic activity">
    <reaction evidence="1 12">
        <text>1,2-dihydroxy-5-(methylsulfanyl)pent-1-en-3-one + O2 = 4-methylsulfanyl-2-oxobutanoate + formate + 2 H(+)</text>
        <dbReference type="Rhea" id="RHEA:24504"/>
        <dbReference type="ChEBI" id="CHEBI:15378"/>
        <dbReference type="ChEBI" id="CHEBI:15379"/>
        <dbReference type="ChEBI" id="CHEBI:15740"/>
        <dbReference type="ChEBI" id="CHEBI:16723"/>
        <dbReference type="ChEBI" id="CHEBI:49252"/>
        <dbReference type="EC" id="1.13.11.54"/>
    </reaction>
</comment>
<dbReference type="SUPFAM" id="SSF51182">
    <property type="entry name" value="RmlC-like cupins"/>
    <property type="match status" value="1"/>
</dbReference>
<name>A0A1L8DC72_9DIPT</name>
<comment type="catalytic activity">
    <reaction evidence="12">
        <text>1,2-dihydroxy-5-(methylsulfanyl)pent-1-en-3-one + O2 = 3-(methylsulfanyl)propanoate + CO + formate + 2 H(+)</text>
        <dbReference type="Rhea" id="RHEA:14161"/>
        <dbReference type="ChEBI" id="CHEBI:15378"/>
        <dbReference type="ChEBI" id="CHEBI:15379"/>
        <dbReference type="ChEBI" id="CHEBI:15740"/>
        <dbReference type="ChEBI" id="CHEBI:17245"/>
        <dbReference type="ChEBI" id="CHEBI:49016"/>
        <dbReference type="ChEBI" id="CHEBI:49252"/>
        <dbReference type="EC" id="1.13.11.53"/>
    </reaction>
</comment>
<dbReference type="EMBL" id="GFDF01010023">
    <property type="protein sequence ID" value="JAV04061.1"/>
    <property type="molecule type" value="Transcribed_RNA"/>
</dbReference>